<accession>A0ABX1X1N1</accession>
<comment type="caution">
    <text evidence="1">The sequence shown here is derived from an EMBL/GenBank/DDBJ whole genome shotgun (WGS) entry which is preliminary data.</text>
</comment>
<evidence type="ECO:0000313" key="2">
    <source>
        <dbReference type="Proteomes" id="UP000732105"/>
    </source>
</evidence>
<dbReference type="EMBL" id="RZNH01000048">
    <property type="protein sequence ID" value="NOU61985.1"/>
    <property type="molecule type" value="Genomic_DNA"/>
</dbReference>
<dbReference type="RefSeq" id="WP_171597246.1">
    <property type="nucleotide sequence ID" value="NZ_RZNH01000048.1"/>
</dbReference>
<evidence type="ECO:0008006" key="3">
    <source>
        <dbReference type="Google" id="ProtNLM"/>
    </source>
</evidence>
<proteinExistence type="predicted"/>
<keyword evidence="2" id="KW-1185">Reference proteome</keyword>
<reference evidence="1 2" key="1">
    <citation type="submission" date="2018-12" db="EMBL/GenBank/DDBJ databases">
        <title>Marinifilum JC070 sp. nov., a marine bacterium isolated from Yongle Blue Hole in the South China Sea.</title>
        <authorList>
            <person name="Fu T."/>
        </authorList>
    </citation>
    <scope>NUCLEOTIDE SEQUENCE [LARGE SCALE GENOMIC DNA]</scope>
    <source>
        <strain evidence="1 2">JC070</strain>
    </source>
</reference>
<name>A0ABX1X1N1_9BACT</name>
<gene>
    <name evidence="1" type="ORF">ELS83_19480</name>
</gene>
<sequence length="129" mass="15241">MKETLRKAIECENEQELIQCLDFTVAKKIDSTQYDLIEKALVGRWHSQHEDIINTIYLENLKDDRFVEPILNIALNREIYRRYDDELESTLRKCVHALKIINSDKANSALTRLEELNNENVSLVLEMYK</sequence>
<organism evidence="1 2">
    <name type="scientific">Marinifilum caeruleilacunae</name>
    <dbReference type="NCBI Taxonomy" id="2499076"/>
    <lineage>
        <taxon>Bacteria</taxon>
        <taxon>Pseudomonadati</taxon>
        <taxon>Bacteroidota</taxon>
        <taxon>Bacteroidia</taxon>
        <taxon>Marinilabiliales</taxon>
        <taxon>Marinifilaceae</taxon>
    </lineage>
</organism>
<protein>
    <recommendedName>
        <fullName evidence="3">HEAT repeat domain-containing protein</fullName>
    </recommendedName>
</protein>
<dbReference type="Proteomes" id="UP000732105">
    <property type="component" value="Unassembled WGS sequence"/>
</dbReference>
<evidence type="ECO:0000313" key="1">
    <source>
        <dbReference type="EMBL" id="NOU61985.1"/>
    </source>
</evidence>